<dbReference type="Gene3D" id="3.40.30.10">
    <property type="entry name" value="Glutaredoxin"/>
    <property type="match status" value="1"/>
</dbReference>
<dbReference type="EC" id="1.8.3.2" evidence="8"/>
<dbReference type="EMBL" id="JH159151">
    <property type="protein sequence ID" value="EGZ28891.1"/>
    <property type="molecule type" value="Genomic_DNA"/>
</dbReference>
<evidence type="ECO:0000256" key="6">
    <source>
        <dbReference type="ARBA" id="ARBA00023157"/>
    </source>
</evidence>
<dbReference type="InterPro" id="IPR017905">
    <property type="entry name" value="ERV/ALR_sulphydryl_oxidase"/>
</dbReference>
<dbReference type="Proteomes" id="UP000002640">
    <property type="component" value="Unassembled WGS sequence"/>
</dbReference>
<evidence type="ECO:0000256" key="3">
    <source>
        <dbReference type="ARBA" id="ARBA00022729"/>
    </source>
</evidence>
<dbReference type="InterPro" id="IPR036774">
    <property type="entry name" value="ERV/ALR_sulphydryl_oxid_sf"/>
</dbReference>
<gene>
    <name evidence="13" type="ORF">PHYSODRAFT_322513</name>
    <name evidence="12" type="ORF">PHYSODRAFT_341868</name>
</gene>
<dbReference type="PANTHER" id="PTHR22897">
    <property type="entry name" value="QUIESCIN Q6-RELATED SULFHYDRYL OXIDASE"/>
    <property type="match status" value="1"/>
</dbReference>
<organism evidence="14">
    <name type="scientific">Phytophthora sojae (strain P6497)</name>
    <name type="common">Soybean stem and root rot agent</name>
    <name type="synonym">Phytophthora megasperma f. sp. glycines</name>
    <dbReference type="NCBI Taxonomy" id="1094619"/>
    <lineage>
        <taxon>Eukaryota</taxon>
        <taxon>Sar</taxon>
        <taxon>Stramenopiles</taxon>
        <taxon>Oomycota</taxon>
        <taxon>Peronosporomycetes</taxon>
        <taxon>Peronosporales</taxon>
        <taxon>Peronosporaceae</taxon>
        <taxon>Phytophthora</taxon>
    </lineage>
</organism>
<dbReference type="GO" id="GO:0005615">
    <property type="term" value="C:extracellular space"/>
    <property type="evidence" value="ECO:0007669"/>
    <property type="project" value="TreeGrafter"/>
</dbReference>
<protein>
    <recommendedName>
        <fullName evidence="8">Sulfhydryl oxidase</fullName>
        <ecNumber evidence="8">1.8.3.2</ecNumber>
    </recommendedName>
</protein>
<keyword evidence="4 8" id="KW-0274">FAD</keyword>
<dbReference type="Pfam" id="PF00085">
    <property type="entry name" value="Thioredoxin"/>
    <property type="match status" value="1"/>
</dbReference>
<evidence type="ECO:0000313" key="13">
    <source>
        <dbReference type="EMBL" id="EGZ28891.1"/>
    </source>
</evidence>
<evidence type="ECO:0000256" key="7">
    <source>
        <dbReference type="ARBA" id="ARBA00023180"/>
    </source>
</evidence>
<evidence type="ECO:0000256" key="4">
    <source>
        <dbReference type="ARBA" id="ARBA00022827"/>
    </source>
</evidence>
<evidence type="ECO:0000256" key="1">
    <source>
        <dbReference type="ARBA" id="ARBA00001974"/>
    </source>
</evidence>
<feature type="signal peptide" evidence="9">
    <location>
        <begin position="1"/>
        <end position="18"/>
    </location>
</feature>
<dbReference type="InterPro" id="IPR013766">
    <property type="entry name" value="Thioredoxin_domain"/>
</dbReference>
<dbReference type="PROSITE" id="PS51352">
    <property type="entry name" value="THIOREDOXIN_2"/>
    <property type="match status" value="1"/>
</dbReference>
<evidence type="ECO:0000256" key="2">
    <source>
        <dbReference type="ARBA" id="ARBA00022630"/>
    </source>
</evidence>
<dbReference type="PROSITE" id="PS51324">
    <property type="entry name" value="ERV_ALR"/>
    <property type="match status" value="1"/>
</dbReference>
<keyword evidence="8" id="KW-0472">Membrane</keyword>
<dbReference type="GO" id="GO:0016971">
    <property type="term" value="F:flavin-dependent sulfhydryl oxidase activity"/>
    <property type="evidence" value="ECO:0007669"/>
    <property type="project" value="InterPro"/>
</dbReference>
<comment type="catalytic activity">
    <reaction evidence="8">
        <text>2 R'C(R)SH + O2 = R'C(R)S-S(R)CR' + H2O2</text>
        <dbReference type="Rhea" id="RHEA:17357"/>
        <dbReference type="ChEBI" id="CHEBI:15379"/>
        <dbReference type="ChEBI" id="CHEBI:16240"/>
        <dbReference type="ChEBI" id="CHEBI:16520"/>
        <dbReference type="ChEBI" id="CHEBI:17412"/>
        <dbReference type="EC" id="1.8.3.2"/>
    </reaction>
</comment>
<dbReference type="InterPro" id="IPR039798">
    <property type="entry name" value="Sulfhydryl_oxidase"/>
</dbReference>
<dbReference type="GeneID" id="20648168"/>
<keyword evidence="14" id="KW-1185">Reference proteome</keyword>
<keyword evidence="5 8" id="KW-0560">Oxidoreductase</keyword>
<name>G4YML6_PHYSP</name>
<feature type="chain" id="PRO_5010833982" description="Sulfhydryl oxidase" evidence="9">
    <location>
        <begin position="19"/>
        <end position="475"/>
    </location>
</feature>
<dbReference type="GO" id="GO:0006457">
    <property type="term" value="P:protein folding"/>
    <property type="evidence" value="ECO:0007669"/>
    <property type="project" value="TreeGrafter"/>
</dbReference>
<dbReference type="GO" id="GO:0003756">
    <property type="term" value="F:protein disulfide isomerase activity"/>
    <property type="evidence" value="ECO:0007669"/>
    <property type="project" value="TreeGrafter"/>
</dbReference>
<accession>G4YML6</accession>
<keyword evidence="8" id="KW-1133">Transmembrane helix</keyword>
<dbReference type="SUPFAM" id="SSF69000">
    <property type="entry name" value="FAD-dependent thiol oxidase"/>
    <property type="match status" value="1"/>
</dbReference>
<evidence type="ECO:0000313" key="14">
    <source>
        <dbReference type="Proteomes" id="UP000002640"/>
    </source>
</evidence>
<evidence type="ECO:0000313" key="12">
    <source>
        <dbReference type="EMBL" id="EGZ05652.1"/>
    </source>
</evidence>
<dbReference type="AlphaFoldDB" id="G4YML6"/>
<feature type="transmembrane region" description="Helical" evidence="8">
    <location>
        <begin position="436"/>
        <end position="458"/>
    </location>
</feature>
<keyword evidence="3 9" id="KW-0732">Signal</keyword>
<evidence type="ECO:0000256" key="5">
    <source>
        <dbReference type="ARBA" id="ARBA00023002"/>
    </source>
</evidence>
<dbReference type="Pfam" id="PF04777">
    <property type="entry name" value="Evr1_Alr"/>
    <property type="match status" value="1"/>
</dbReference>
<dbReference type="RefSeq" id="XP_009516166.1">
    <property type="nucleotide sequence ID" value="XM_009517871.1"/>
</dbReference>
<proteinExistence type="predicted"/>
<keyword evidence="6" id="KW-1015">Disulfide bond</keyword>
<dbReference type="KEGG" id="psoj:PHYSODRAFT_322513"/>
<dbReference type="SMR" id="G4YML6"/>
<evidence type="ECO:0000259" key="11">
    <source>
        <dbReference type="PROSITE" id="PS51352"/>
    </source>
</evidence>
<dbReference type="PANTHER" id="PTHR22897:SF8">
    <property type="entry name" value="SULFHYDRYL OXIDASE"/>
    <property type="match status" value="1"/>
</dbReference>
<dbReference type="Gene3D" id="1.20.120.310">
    <property type="entry name" value="ERV/ALR sulfhydryl oxidase domain"/>
    <property type="match status" value="1"/>
</dbReference>
<dbReference type="SUPFAM" id="SSF52833">
    <property type="entry name" value="Thioredoxin-like"/>
    <property type="match status" value="1"/>
</dbReference>
<dbReference type="RefSeq" id="XP_009538513.1">
    <property type="nucleotide sequence ID" value="XM_009540218.1"/>
</dbReference>
<reference evidence="13 14" key="1">
    <citation type="journal article" date="2006" name="Science">
        <title>Phytophthora genome sequences uncover evolutionary origins and mechanisms of pathogenesis.</title>
        <authorList>
            <person name="Tyler B.M."/>
            <person name="Tripathy S."/>
            <person name="Zhang X."/>
            <person name="Dehal P."/>
            <person name="Jiang R.H."/>
            <person name="Aerts A."/>
            <person name="Arredondo F.D."/>
            <person name="Baxter L."/>
            <person name="Bensasson D."/>
            <person name="Beynon J.L."/>
            <person name="Chapman J."/>
            <person name="Damasceno C.M."/>
            <person name="Dorrance A.E."/>
            <person name="Dou D."/>
            <person name="Dickerman A.W."/>
            <person name="Dubchak I.L."/>
            <person name="Garbelotto M."/>
            <person name="Gijzen M."/>
            <person name="Gordon S.G."/>
            <person name="Govers F."/>
            <person name="Grunwald N.J."/>
            <person name="Huang W."/>
            <person name="Ivors K.L."/>
            <person name="Jones R.W."/>
            <person name="Kamoun S."/>
            <person name="Krampis K."/>
            <person name="Lamour K.H."/>
            <person name="Lee M.K."/>
            <person name="McDonald W.H."/>
            <person name="Medina M."/>
            <person name="Meijer H.J."/>
            <person name="Nordberg E.K."/>
            <person name="Maclean D.J."/>
            <person name="Ospina-Giraldo M.D."/>
            <person name="Morris P.F."/>
            <person name="Phuntumart V."/>
            <person name="Putnam N.H."/>
            <person name="Rash S."/>
            <person name="Rose J.K."/>
            <person name="Sakihama Y."/>
            <person name="Salamov A.A."/>
            <person name="Savidor A."/>
            <person name="Scheuring C.F."/>
            <person name="Smith B.M."/>
            <person name="Sobral B.W."/>
            <person name="Terry A."/>
            <person name="Torto-Alalibo T.A."/>
            <person name="Win J."/>
            <person name="Xu Z."/>
            <person name="Zhang H."/>
            <person name="Grigoriev I.V."/>
            <person name="Rokhsar D.S."/>
            <person name="Boore J.L."/>
        </authorList>
    </citation>
    <scope>NUCLEOTIDE SEQUENCE [LARGE SCALE GENOMIC DNA]</scope>
    <source>
        <strain evidence="13 14">P6497</strain>
    </source>
</reference>
<keyword evidence="2 8" id="KW-0285">Flavoprotein</keyword>
<evidence type="ECO:0000256" key="9">
    <source>
        <dbReference type="SAM" id="SignalP"/>
    </source>
</evidence>
<keyword evidence="8" id="KW-0812">Transmembrane</keyword>
<dbReference type="GO" id="GO:0000139">
    <property type="term" value="C:Golgi membrane"/>
    <property type="evidence" value="ECO:0007669"/>
    <property type="project" value="TreeGrafter"/>
</dbReference>
<dbReference type="InterPro" id="IPR036249">
    <property type="entry name" value="Thioredoxin-like_sf"/>
</dbReference>
<evidence type="ECO:0000259" key="10">
    <source>
        <dbReference type="PROSITE" id="PS51324"/>
    </source>
</evidence>
<feature type="domain" description="Thioredoxin" evidence="11">
    <location>
        <begin position="20"/>
        <end position="146"/>
    </location>
</feature>
<reference evidence="13" key="2">
    <citation type="submission" date="2011-09" db="EMBL/GenBank/DDBJ databases">
        <authorList>
            <consortium name="US DOE Joint Genome Institute (JGI-PGF)"/>
            <person name="Aerts A."/>
            <person name="Grimwood J."/>
            <person name="Schmutz J."/>
            <person name="Lucas S."/>
            <person name="Hammon N."/>
            <person name="Glavina del Rio T."/>
            <person name="Dalin E."/>
            <person name="Tice H."/>
            <person name="Pitluck S."/>
            <person name="Dehal P."/>
            <person name="Chapman J."/>
            <person name="Putman N.H."/>
            <person name="Salamov A.A."/>
            <person name="Terry A."/>
            <person name="Rokhsar D.S."/>
            <person name="Boore J.L."/>
            <person name="Tripathy S."/>
            <person name="Tyler B.M."/>
            <person name="Grigoriev I.V."/>
        </authorList>
    </citation>
    <scope>NUCLEOTIDE SEQUENCE</scope>
    <source>
        <strain evidence="13">P6497</strain>
    </source>
</reference>
<feature type="domain" description="ERV/ALR sulfhydryl oxidase" evidence="10">
    <location>
        <begin position="281"/>
        <end position="390"/>
    </location>
</feature>
<dbReference type="EMBL" id="JH159165">
    <property type="protein sequence ID" value="EGZ05652.1"/>
    <property type="molecule type" value="Genomic_DNA"/>
</dbReference>
<evidence type="ECO:0000256" key="8">
    <source>
        <dbReference type="RuleBase" id="RU371123"/>
    </source>
</evidence>
<keyword evidence="7" id="KW-0325">Glycoprotein</keyword>
<dbReference type="GeneID" id="20644803"/>
<comment type="cofactor">
    <cofactor evidence="1 8">
        <name>FAD</name>
        <dbReference type="ChEBI" id="CHEBI:57692"/>
    </cofactor>
</comment>
<dbReference type="CDD" id="cd02961">
    <property type="entry name" value="PDI_a_family"/>
    <property type="match status" value="1"/>
</dbReference>
<dbReference type="InParanoid" id="G4YML6"/>
<sequence length="475" mass="53441">MPRLLLVTLAALPLLAAALSPPRDRGPLFEGSTVVSSLDVEGYEAMLNDSASVWLVDYYSSWCSHCRMFGPEWEKVGAFYAQSELLQVGAVDCNRHKEICTREEVHAYPTVKAHHVPLKSNEKVSMEARGRKTLTSVVTWVEDVLKEHSIESGVDVSTIAEGNNNLRRNDGEEAETAASKEIKDDTYAQMKYNRLLDAGKAVMLALEESFFIVTPVLQGERYEAALRWENRAAMGKLVDLMKQQKSWSMDEWRELLKRWRPVARETSFPTDLFDPRGDDDLGWEVCKTYTCGLWTLFHSMTTREFKAEEAWKPSETMAAIRLYMKNFFGCKDCRDHFMEANPESLVAELAASDAHGPHAVVVWAWKMHNSVNKRLHVDQWPSVSSCSSCYIDIGGPVSIGMSLINEDGMVNYLTSVYGHEDKTLFNEFTEAATYPFAAQSFNAITAAALVLALVVVVLKTQKHRFAVSKDNDHTA</sequence>
<dbReference type="KEGG" id="psoj:PHYSODRAFT_341868"/>